<keyword evidence="3" id="KW-1185">Reference proteome</keyword>
<dbReference type="AlphaFoldDB" id="A0A8H6CPL7"/>
<comment type="caution">
    <text evidence="2">The sequence shown here is derived from an EMBL/GenBank/DDBJ whole genome shotgun (WGS) entry which is preliminary data.</text>
</comment>
<proteinExistence type="predicted"/>
<protein>
    <submittedName>
        <fullName evidence="2">Uncharacterized protein</fullName>
    </submittedName>
</protein>
<evidence type="ECO:0000256" key="1">
    <source>
        <dbReference type="SAM" id="MobiDB-lite"/>
    </source>
</evidence>
<dbReference type="EMBL" id="JACCJB010000005">
    <property type="protein sequence ID" value="KAF6226921.1"/>
    <property type="molecule type" value="Genomic_DNA"/>
</dbReference>
<dbReference type="RefSeq" id="XP_037155230.1">
    <property type="nucleotide sequence ID" value="XM_037299229.1"/>
</dbReference>
<dbReference type="Proteomes" id="UP000593566">
    <property type="component" value="Unassembled WGS sequence"/>
</dbReference>
<organism evidence="2 3">
    <name type="scientific">Letharia lupina</name>
    <dbReference type="NCBI Taxonomy" id="560253"/>
    <lineage>
        <taxon>Eukaryota</taxon>
        <taxon>Fungi</taxon>
        <taxon>Dikarya</taxon>
        <taxon>Ascomycota</taxon>
        <taxon>Pezizomycotina</taxon>
        <taxon>Lecanoromycetes</taxon>
        <taxon>OSLEUM clade</taxon>
        <taxon>Lecanoromycetidae</taxon>
        <taxon>Lecanorales</taxon>
        <taxon>Lecanorineae</taxon>
        <taxon>Parmeliaceae</taxon>
        <taxon>Letharia</taxon>
    </lineage>
</organism>
<feature type="region of interest" description="Disordered" evidence="1">
    <location>
        <begin position="1"/>
        <end position="24"/>
    </location>
</feature>
<name>A0A8H6CPL7_9LECA</name>
<sequence length="116" mass="13166">MDELEQTILPPETAQPEDQEEADGRENDFHLYKSKSRHCMANCIWRINGLIFVNSVKSIMPISNLCTKLKMISELRGFQIGQNHELVLVERQLLNLDAKFDVGKGPASMALPIEQV</sequence>
<evidence type="ECO:0000313" key="3">
    <source>
        <dbReference type="Proteomes" id="UP000593566"/>
    </source>
</evidence>
<gene>
    <name evidence="2" type="ORF">HO133_008362</name>
</gene>
<dbReference type="GeneID" id="59336759"/>
<reference evidence="2 3" key="1">
    <citation type="journal article" date="2020" name="Genomics">
        <title>Complete, high-quality genomes from long-read metagenomic sequencing of two wolf lichen thalli reveals enigmatic genome architecture.</title>
        <authorList>
            <person name="McKenzie S.K."/>
            <person name="Walston R.F."/>
            <person name="Allen J.L."/>
        </authorList>
    </citation>
    <scope>NUCLEOTIDE SEQUENCE [LARGE SCALE GENOMIC DNA]</scope>
    <source>
        <strain evidence="2">WasteWater1</strain>
    </source>
</reference>
<accession>A0A8H6CPL7</accession>
<evidence type="ECO:0000313" key="2">
    <source>
        <dbReference type="EMBL" id="KAF6226921.1"/>
    </source>
</evidence>